<dbReference type="PROSITE" id="PS50977">
    <property type="entry name" value="HTH_TETR_2"/>
    <property type="match status" value="1"/>
</dbReference>
<evidence type="ECO:0000259" key="3">
    <source>
        <dbReference type="PROSITE" id="PS50977"/>
    </source>
</evidence>
<evidence type="ECO:0000256" key="1">
    <source>
        <dbReference type="ARBA" id="ARBA00023125"/>
    </source>
</evidence>
<keyword evidence="1 2" id="KW-0238">DNA-binding</keyword>
<dbReference type="Pfam" id="PF00440">
    <property type="entry name" value="TetR_N"/>
    <property type="match status" value="1"/>
</dbReference>
<dbReference type="Gene3D" id="1.10.357.10">
    <property type="entry name" value="Tetracycline Repressor, domain 2"/>
    <property type="match status" value="1"/>
</dbReference>
<evidence type="ECO:0000256" key="2">
    <source>
        <dbReference type="PROSITE-ProRule" id="PRU00335"/>
    </source>
</evidence>
<dbReference type="AlphaFoldDB" id="A0A1H1YCC7"/>
<organism evidence="4 5">
    <name type="scientific">Microlunatus soli</name>
    <dbReference type="NCBI Taxonomy" id="630515"/>
    <lineage>
        <taxon>Bacteria</taxon>
        <taxon>Bacillati</taxon>
        <taxon>Actinomycetota</taxon>
        <taxon>Actinomycetes</taxon>
        <taxon>Propionibacteriales</taxon>
        <taxon>Propionibacteriaceae</taxon>
        <taxon>Microlunatus</taxon>
    </lineage>
</organism>
<dbReference type="PANTHER" id="PTHR30055">
    <property type="entry name" value="HTH-TYPE TRANSCRIPTIONAL REGULATOR RUTR"/>
    <property type="match status" value="1"/>
</dbReference>
<dbReference type="GO" id="GO:0000976">
    <property type="term" value="F:transcription cis-regulatory region binding"/>
    <property type="evidence" value="ECO:0007669"/>
    <property type="project" value="TreeGrafter"/>
</dbReference>
<dbReference type="PRINTS" id="PR00455">
    <property type="entry name" value="HTHTETR"/>
</dbReference>
<name>A0A1H1YCC7_9ACTN</name>
<feature type="domain" description="HTH tetR-type" evidence="3">
    <location>
        <begin position="20"/>
        <end position="80"/>
    </location>
</feature>
<dbReference type="SUPFAM" id="SSF46689">
    <property type="entry name" value="Homeodomain-like"/>
    <property type="match status" value="1"/>
</dbReference>
<dbReference type="EMBL" id="LT629772">
    <property type="protein sequence ID" value="SDT18939.1"/>
    <property type="molecule type" value="Genomic_DNA"/>
</dbReference>
<accession>A0A1H1YCC7</accession>
<sequence>MTTRPEADSPVVADAVTKAMARRDELATAALRTLGERGYANTSIRDVAQNSEYSHGVLHYYFADKTDLISHCVRLYKRRCVRRYDHVTDATTADEVAANFIAALLLTLHDDTSEQRLWYDMRSESLFEPAFRADVAAIDDELRAMVWRIIGRYAELAGQELIPDPDTAYAVFDGVFQRAVQSEVAGDPEAGTVLEQRIRLLLPQLLRNR</sequence>
<dbReference type="GO" id="GO:0003700">
    <property type="term" value="F:DNA-binding transcription factor activity"/>
    <property type="evidence" value="ECO:0007669"/>
    <property type="project" value="TreeGrafter"/>
</dbReference>
<dbReference type="STRING" id="630515.SAMN04489812_4501"/>
<proteinExistence type="predicted"/>
<keyword evidence="5" id="KW-1185">Reference proteome</keyword>
<evidence type="ECO:0000313" key="5">
    <source>
        <dbReference type="Proteomes" id="UP000199103"/>
    </source>
</evidence>
<feature type="DNA-binding region" description="H-T-H motif" evidence="2">
    <location>
        <begin position="43"/>
        <end position="62"/>
    </location>
</feature>
<dbReference type="InterPro" id="IPR009057">
    <property type="entry name" value="Homeodomain-like_sf"/>
</dbReference>
<dbReference type="InterPro" id="IPR050109">
    <property type="entry name" value="HTH-type_TetR-like_transc_reg"/>
</dbReference>
<reference evidence="4 5" key="1">
    <citation type="submission" date="2016-10" db="EMBL/GenBank/DDBJ databases">
        <authorList>
            <person name="de Groot N.N."/>
        </authorList>
    </citation>
    <scope>NUCLEOTIDE SEQUENCE [LARGE SCALE GENOMIC DNA]</scope>
    <source>
        <strain evidence="4 5">DSM 21800</strain>
    </source>
</reference>
<evidence type="ECO:0000313" key="4">
    <source>
        <dbReference type="EMBL" id="SDT18939.1"/>
    </source>
</evidence>
<protein>
    <submittedName>
        <fullName evidence="4">DNA-binding transcriptional regulator, AcrR family</fullName>
    </submittedName>
</protein>
<dbReference type="RefSeq" id="WP_231919986.1">
    <property type="nucleotide sequence ID" value="NZ_LT629772.1"/>
</dbReference>
<dbReference type="Proteomes" id="UP000199103">
    <property type="component" value="Chromosome I"/>
</dbReference>
<dbReference type="InterPro" id="IPR001647">
    <property type="entry name" value="HTH_TetR"/>
</dbReference>
<dbReference type="PANTHER" id="PTHR30055:SF226">
    <property type="entry name" value="HTH-TYPE TRANSCRIPTIONAL REGULATOR PKSA"/>
    <property type="match status" value="1"/>
</dbReference>
<gene>
    <name evidence="4" type="ORF">SAMN04489812_4501</name>
</gene>